<sequence length="135" mass="15334">DASQLPNNLGCLQSLFLLDEEGKADNESLIAEVISRSKHLRVLGLSECSLEQLPNNISYLKQLRFLSLAYSGNIKRLPNSICNLQSLQKLDLTRCRGMEELPKDIRYLISLRELRVTTKQTRLQENGISCLTCLR</sequence>
<dbReference type="OrthoDB" id="1001576at2759"/>
<dbReference type="SUPFAM" id="SSF52047">
    <property type="entry name" value="RNI-like"/>
    <property type="match status" value="1"/>
</dbReference>
<dbReference type="InterPro" id="IPR032675">
    <property type="entry name" value="LRR_dom_sf"/>
</dbReference>
<dbReference type="PANTHER" id="PTHR47186">
    <property type="entry name" value="LEUCINE-RICH REPEAT-CONTAINING PROTEIN 57"/>
    <property type="match status" value="1"/>
</dbReference>
<dbReference type="Pfam" id="PF23598">
    <property type="entry name" value="LRR_14"/>
    <property type="match status" value="1"/>
</dbReference>
<dbReference type="EMBL" id="JABFAD010256513">
    <property type="protein sequence ID" value="MBA0818314.1"/>
    <property type="molecule type" value="Genomic_DNA"/>
</dbReference>
<dbReference type="Proteomes" id="UP000593560">
    <property type="component" value="Unassembled WGS sequence"/>
</dbReference>
<evidence type="ECO:0000313" key="3">
    <source>
        <dbReference type="EMBL" id="MBA0818314.1"/>
    </source>
</evidence>
<protein>
    <recommendedName>
        <fullName evidence="2">Disease resistance R13L4/SHOC-2-like LRR domain-containing protein</fullName>
    </recommendedName>
</protein>
<feature type="domain" description="Disease resistance R13L4/SHOC-2-like LRR" evidence="2">
    <location>
        <begin position="33"/>
        <end position="135"/>
    </location>
</feature>
<evidence type="ECO:0000256" key="1">
    <source>
        <dbReference type="ARBA" id="ARBA00022737"/>
    </source>
</evidence>
<keyword evidence="1" id="KW-0677">Repeat</keyword>
<gene>
    <name evidence="3" type="ORF">Gohar_025758</name>
</gene>
<evidence type="ECO:0000313" key="4">
    <source>
        <dbReference type="Proteomes" id="UP000593560"/>
    </source>
</evidence>
<organism evidence="3 4">
    <name type="scientific">Gossypium harknessii</name>
    <dbReference type="NCBI Taxonomy" id="34285"/>
    <lineage>
        <taxon>Eukaryota</taxon>
        <taxon>Viridiplantae</taxon>
        <taxon>Streptophyta</taxon>
        <taxon>Embryophyta</taxon>
        <taxon>Tracheophyta</taxon>
        <taxon>Spermatophyta</taxon>
        <taxon>Magnoliopsida</taxon>
        <taxon>eudicotyledons</taxon>
        <taxon>Gunneridae</taxon>
        <taxon>Pentapetalae</taxon>
        <taxon>rosids</taxon>
        <taxon>malvids</taxon>
        <taxon>Malvales</taxon>
        <taxon>Malvaceae</taxon>
        <taxon>Malvoideae</taxon>
        <taxon>Gossypium</taxon>
    </lineage>
</organism>
<reference evidence="3 4" key="1">
    <citation type="journal article" date="2019" name="Genome Biol. Evol.">
        <title>Insights into the evolution of the New World diploid cottons (Gossypium, subgenus Houzingenia) based on genome sequencing.</title>
        <authorList>
            <person name="Grover C.E."/>
            <person name="Arick M.A. 2nd"/>
            <person name="Thrash A."/>
            <person name="Conover J.L."/>
            <person name="Sanders W.S."/>
            <person name="Peterson D.G."/>
            <person name="Frelichowski J.E."/>
            <person name="Scheffler J.A."/>
            <person name="Scheffler B.E."/>
            <person name="Wendel J.F."/>
        </authorList>
    </citation>
    <scope>NUCLEOTIDE SEQUENCE [LARGE SCALE GENOMIC DNA]</scope>
    <source>
        <strain evidence="3">0</strain>
        <tissue evidence="3">Leaf</tissue>
    </source>
</reference>
<dbReference type="AlphaFoldDB" id="A0A7J9I9L1"/>
<feature type="non-terminal residue" evidence="3">
    <location>
        <position position="135"/>
    </location>
</feature>
<name>A0A7J9I9L1_9ROSI</name>
<evidence type="ECO:0000259" key="2">
    <source>
        <dbReference type="Pfam" id="PF23598"/>
    </source>
</evidence>
<dbReference type="Gene3D" id="3.80.10.10">
    <property type="entry name" value="Ribonuclease Inhibitor"/>
    <property type="match status" value="1"/>
</dbReference>
<accession>A0A7J9I9L1</accession>
<keyword evidence="4" id="KW-1185">Reference proteome</keyword>
<comment type="caution">
    <text evidence="3">The sequence shown here is derived from an EMBL/GenBank/DDBJ whole genome shotgun (WGS) entry which is preliminary data.</text>
</comment>
<feature type="non-terminal residue" evidence="3">
    <location>
        <position position="1"/>
    </location>
</feature>
<dbReference type="InterPro" id="IPR055414">
    <property type="entry name" value="LRR_R13L4/SHOC2-like"/>
</dbReference>
<dbReference type="PANTHER" id="PTHR47186:SF53">
    <property type="entry name" value="RX N-TERMINAL DOMAIN-CONTAINING PROTEIN"/>
    <property type="match status" value="1"/>
</dbReference>
<proteinExistence type="predicted"/>